<keyword evidence="1" id="KW-0484">Methanogenesis</keyword>
<dbReference type="RefSeq" id="WP_176789286.1">
    <property type="nucleotide sequence ID" value="NZ_JABXWR010000001.1"/>
</dbReference>
<sequence length="175" mass="19057">MPDSAFPQCRIVPLRLLSPTTAERLLTRIAGIPGVRRIVLNGPGLPATVPYGPARGSANPNTNRRTIQVCGAAFEMKIQTGTVTLEVEDEETIRAVKALCDEFFTMMPYRLQTGRFMKSSPTMVDYARYGPNADGRVIGLSDPRKRDGPIIIPAAQSGGSLSDNMQMENTPDSFN</sequence>
<dbReference type="InterPro" id="IPR003901">
    <property type="entry name" value="Me_CoM_Rdtase_D"/>
</dbReference>
<comment type="caution">
    <text evidence="3">The sequence shown here is derived from an EMBL/GenBank/DDBJ whole genome shotgun (WGS) entry which is preliminary data.</text>
</comment>
<organism evidence="3 4">
    <name type="scientific">Methanofollis tationis</name>
    <dbReference type="NCBI Taxonomy" id="81417"/>
    <lineage>
        <taxon>Archaea</taxon>
        <taxon>Methanobacteriati</taxon>
        <taxon>Methanobacteriota</taxon>
        <taxon>Stenosarchaea group</taxon>
        <taxon>Methanomicrobia</taxon>
        <taxon>Methanomicrobiales</taxon>
        <taxon>Methanomicrobiaceae</taxon>
        <taxon>Methanofollis</taxon>
    </lineage>
</organism>
<evidence type="ECO:0000256" key="1">
    <source>
        <dbReference type="ARBA" id="ARBA00022994"/>
    </source>
</evidence>
<evidence type="ECO:0000313" key="4">
    <source>
        <dbReference type="Proteomes" id="UP000570823"/>
    </source>
</evidence>
<keyword evidence="4" id="KW-1185">Reference proteome</keyword>
<accession>A0A7K4HR45</accession>
<dbReference type="OrthoDB" id="109281at2157"/>
<dbReference type="GO" id="GO:0015948">
    <property type="term" value="P:methanogenesis"/>
    <property type="evidence" value="ECO:0007669"/>
    <property type="project" value="UniProtKB-KW"/>
</dbReference>
<reference evidence="3 4" key="1">
    <citation type="submission" date="2020-06" db="EMBL/GenBank/DDBJ databases">
        <title>Methanofollis fontis sp. nov., a methanogen isolated from marine sediments near a cold seep at Four-Way Closure Ridge offshore southwestern Taiwan.</title>
        <authorList>
            <person name="Chen S.-C."/>
            <person name="Teng N.-H."/>
            <person name="Lin Y.-S."/>
            <person name="Lai M.-C."/>
            <person name="Chen H.-H."/>
            <person name="Wang C.-C."/>
        </authorList>
    </citation>
    <scope>NUCLEOTIDE SEQUENCE [LARGE SCALE GENOMIC DNA]</scope>
    <source>
        <strain evidence="3 4">DSM 2702</strain>
    </source>
</reference>
<evidence type="ECO:0000313" key="3">
    <source>
        <dbReference type="EMBL" id="NVO67726.1"/>
    </source>
</evidence>
<dbReference type="AlphaFoldDB" id="A0A7K4HR45"/>
<dbReference type="Pfam" id="PF02505">
    <property type="entry name" value="MCR_D"/>
    <property type="match status" value="1"/>
</dbReference>
<dbReference type="EMBL" id="JABXWR010000001">
    <property type="protein sequence ID" value="NVO67726.1"/>
    <property type="molecule type" value="Genomic_DNA"/>
</dbReference>
<feature type="compositionally biased region" description="Polar residues" evidence="2">
    <location>
        <begin position="157"/>
        <end position="175"/>
    </location>
</feature>
<protein>
    <submittedName>
        <fullName evidence="3">Methyl-coenzyme M reductase operon protein D</fullName>
    </submittedName>
</protein>
<feature type="region of interest" description="Disordered" evidence="2">
    <location>
        <begin position="153"/>
        <end position="175"/>
    </location>
</feature>
<evidence type="ECO:0000256" key="2">
    <source>
        <dbReference type="SAM" id="MobiDB-lite"/>
    </source>
</evidence>
<dbReference type="Proteomes" id="UP000570823">
    <property type="component" value="Unassembled WGS sequence"/>
</dbReference>
<dbReference type="PIRSF" id="PIRSF005636">
    <property type="entry name" value="McrD"/>
    <property type="match status" value="1"/>
</dbReference>
<gene>
    <name evidence="3" type="primary">mcrD</name>
    <name evidence="3" type="ORF">HWN36_10500</name>
</gene>
<dbReference type="NCBIfam" id="TIGR03260">
    <property type="entry name" value="met_CoM_red_D"/>
    <property type="match status" value="1"/>
</dbReference>
<proteinExistence type="predicted"/>
<name>A0A7K4HR45_9EURY</name>